<feature type="transmembrane region" description="Helical" evidence="6">
    <location>
        <begin position="130"/>
        <end position="148"/>
    </location>
</feature>
<keyword evidence="3 6" id="KW-1133">Transmembrane helix</keyword>
<keyword evidence="9" id="KW-1185">Reference proteome</keyword>
<sequence length="238" mass="27877">MGILGRSGLVINWEYESFPEAKDFVALPFFAAFFAAVRLFLDRFLFETLARRTIFGKGHARNDFVTKIKRKKINKFKESAWKCVYFLSAELLALVVSRYEPWFTNTKYFWVGPGDQIWPDQKTKLKLKGLYMYAAGFYTYSILALLFWETRRSDFVVSMTHHIATVILLALSYIFRFTRVAPVVLALHDATDVFLEVAKMSKYGGFERTSSIFFTTFVFCWTVLRIICYPLWILRSTR</sequence>
<gene>
    <name evidence="8" type="ORF">CISIN_1g047636mg</name>
</gene>
<dbReference type="GO" id="GO:0005789">
    <property type="term" value="C:endoplasmic reticulum membrane"/>
    <property type="evidence" value="ECO:0007669"/>
    <property type="project" value="UniProtKB-SubCell"/>
</dbReference>
<dbReference type="GO" id="GO:0046513">
    <property type="term" value="P:ceramide biosynthetic process"/>
    <property type="evidence" value="ECO:0000318"/>
    <property type="project" value="GO_Central"/>
</dbReference>
<evidence type="ECO:0000256" key="4">
    <source>
        <dbReference type="ARBA" id="ARBA00023136"/>
    </source>
</evidence>
<evidence type="ECO:0000256" key="3">
    <source>
        <dbReference type="ARBA" id="ARBA00022989"/>
    </source>
</evidence>
<name>A0A067FQ93_CITSI</name>
<dbReference type="SMART" id="SM00724">
    <property type="entry name" value="TLC"/>
    <property type="match status" value="1"/>
</dbReference>
<evidence type="ECO:0000256" key="1">
    <source>
        <dbReference type="ARBA" id="ARBA00004477"/>
    </source>
</evidence>
<dbReference type="PANTHER" id="PTHR12560">
    <property type="entry name" value="LONGEVITY ASSURANCE FACTOR 1 LAG1"/>
    <property type="match status" value="1"/>
</dbReference>
<dbReference type="PaxDb" id="2711-XP_006485730.1"/>
<protein>
    <recommendedName>
        <fullName evidence="7">TLC domain-containing protein</fullName>
    </recommendedName>
</protein>
<evidence type="ECO:0000256" key="5">
    <source>
        <dbReference type="PROSITE-ProRule" id="PRU00205"/>
    </source>
</evidence>
<keyword evidence="2 5" id="KW-0812">Transmembrane</keyword>
<dbReference type="SMR" id="A0A067FQ93"/>
<keyword evidence="4 5" id="KW-0472">Membrane</keyword>
<organism evidence="8 9">
    <name type="scientific">Citrus sinensis</name>
    <name type="common">Sweet orange</name>
    <name type="synonym">Citrus aurantium var. sinensis</name>
    <dbReference type="NCBI Taxonomy" id="2711"/>
    <lineage>
        <taxon>Eukaryota</taxon>
        <taxon>Viridiplantae</taxon>
        <taxon>Streptophyta</taxon>
        <taxon>Embryophyta</taxon>
        <taxon>Tracheophyta</taxon>
        <taxon>Spermatophyta</taxon>
        <taxon>Magnoliopsida</taxon>
        <taxon>eudicotyledons</taxon>
        <taxon>Gunneridae</taxon>
        <taxon>Pentapetalae</taxon>
        <taxon>rosids</taxon>
        <taxon>malvids</taxon>
        <taxon>Sapindales</taxon>
        <taxon>Rutaceae</taxon>
        <taxon>Aurantioideae</taxon>
        <taxon>Citrus</taxon>
    </lineage>
</organism>
<dbReference type="InterPro" id="IPR006634">
    <property type="entry name" value="TLC-dom"/>
</dbReference>
<dbReference type="GO" id="GO:0005783">
    <property type="term" value="C:endoplasmic reticulum"/>
    <property type="evidence" value="ECO:0000318"/>
    <property type="project" value="GO_Central"/>
</dbReference>
<reference evidence="8 9" key="1">
    <citation type="submission" date="2014-04" db="EMBL/GenBank/DDBJ databases">
        <authorList>
            <consortium name="International Citrus Genome Consortium"/>
            <person name="Gmitter F."/>
            <person name="Chen C."/>
            <person name="Farmerie W."/>
            <person name="Harkins T."/>
            <person name="Desany B."/>
            <person name="Mohiuddin M."/>
            <person name="Kodira C."/>
            <person name="Borodovsky M."/>
            <person name="Lomsadze A."/>
            <person name="Burns P."/>
            <person name="Jenkins J."/>
            <person name="Prochnik S."/>
            <person name="Shu S."/>
            <person name="Chapman J."/>
            <person name="Pitluck S."/>
            <person name="Schmutz J."/>
            <person name="Rokhsar D."/>
        </authorList>
    </citation>
    <scope>NUCLEOTIDE SEQUENCE</scope>
</reference>
<feature type="domain" description="TLC" evidence="7">
    <location>
        <begin position="74"/>
        <end position="238"/>
    </location>
</feature>
<dbReference type="GO" id="GO:0050291">
    <property type="term" value="F:sphingosine N-acyltransferase activity"/>
    <property type="evidence" value="ECO:0000318"/>
    <property type="project" value="GO_Central"/>
</dbReference>
<dbReference type="PROSITE" id="PS50922">
    <property type="entry name" value="TLC"/>
    <property type="match status" value="1"/>
</dbReference>
<feature type="transmembrane region" description="Helical" evidence="6">
    <location>
        <begin position="24"/>
        <end position="41"/>
    </location>
</feature>
<dbReference type="AlphaFoldDB" id="A0A067FQ93"/>
<feature type="transmembrane region" description="Helical" evidence="6">
    <location>
        <begin position="155"/>
        <end position="175"/>
    </location>
</feature>
<evidence type="ECO:0000313" key="9">
    <source>
        <dbReference type="Proteomes" id="UP000027120"/>
    </source>
</evidence>
<evidence type="ECO:0000259" key="7">
    <source>
        <dbReference type="PROSITE" id="PS50922"/>
    </source>
</evidence>
<evidence type="ECO:0000313" key="8">
    <source>
        <dbReference type="EMBL" id="KDO65617.1"/>
    </source>
</evidence>
<dbReference type="Proteomes" id="UP000027120">
    <property type="component" value="Unassembled WGS sequence"/>
</dbReference>
<dbReference type="InterPro" id="IPR016439">
    <property type="entry name" value="Lag1/Lac1-like"/>
</dbReference>
<accession>A0A067FQ93</accession>
<evidence type="ECO:0000256" key="6">
    <source>
        <dbReference type="SAM" id="Phobius"/>
    </source>
</evidence>
<dbReference type="EMBL" id="KK784902">
    <property type="protein sequence ID" value="KDO65617.1"/>
    <property type="molecule type" value="Genomic_DNA"/>
</dbReference>
<proteinExistence type="predicted"/>
<feature type="transmembrane region" description="Helical" evidence="6">
    <location>
        <begin position="212"/>
        <end position="234"/>
    </location>
</feature>
<feature type="transmembrane region" description="Helical" evidence="6">
    <location>
        <begin position="79"/>
        <end position="99"/>
    </location>
</feature>
<dbReference type="Pfam" id="PF03798">
    <property type="entry name" value="TRAM_LAG1_CLN8"/>
    <property type="match status" value="1"/>
</dbReference>
<dbReference type="PANTHER" id="PTHR12560:SF49">
    <property type="entry name" value="CERAMIDE SYNTHASE 1 LOH3"/>
    <property type="match status" value="1"/>
</dbReference>
<evidence type="ECO:0000256" key="2">
    <source>
        <dbReference type="ARBA" id="ARBA00022692"/>
    </source>
</evidence>
<comment type="subcellular location">
    <subcellularLocation>
        <location evidence="1">Endoplasmic reticulum membrane</location>
        <topology evidence="1">Multi-pass membrane protein</topology>
    </subcellularLocation>
</comment>
<dbReference type="eggNOG" id="KOG1607">
    <property type="taxonomic scope" value="Eukaryota"/>
</dbReference>